<accession>A0A514CT17</accession>
<dbReference type="GeneID" id="56136102"/>
<organism evidence="1 2">
    <name type="scientific">Achromobacter phage Motura</name>
    <dbReference type="NCBI Taxonomy" id="2591403"/>
    <lineage>
        <taxon>Viruses</taxon>
        <taxon>Duplodnaviria</taxon>
        <taxon>Heunggongvirae</taxon>
        <taxon>Uroviricota</taxon>
        <taxon>Caudoviricetes</taxon>
        <taxon>Moturavirus</taxon>
        <taxon>Moturavirus motura</taxon>
    </lineage>
</organism>
<dbReference type="RefSeq" id="YP_009903826.1">
    <property type="nucleotide sequence ID" value="NC_049849.1"/>
</dbReference>
<sequence>MRTEMQIQAQARLQAGVAANAIADAIKTGDIGNIPALLRQRGADVERQLDAAASALESASKKKLTKIVQAKLKELLPLIKAIEG</sequence>
<protein>
    <submittedName>
        <fullName evidence="1">Uncharacterized protein</fullName>
    </submittedName>
</protein>
<dbReference type="Proteomes" id="UP000320799">
    <property type="component" value="Segment"/>
</dbReference>
<dbReference type="KEGG" id="vg:56136102"/>
<reference evidence="1 2" key="1">
    <citation type="submission" date="2019-06" db="EMBL/GenBank/DDBJ databases">
        <authorList>
            <person name="Kincaid V.D."/>
            <person name="Fuller A."/>
            <person name="Hodges K."/>
            <person name="Bansal M."/>
            <person name="Essig J."/>
            <person name="Johnson A."/>
        </authorList>
    </citation>
    <scope>NUCLEOTIDE SEQUENCE [LARGE SCALE GENOMIC DNA]</scope>
</reference>
<evidence type="ECO:0000313" key="1">
    <source>
        <dbReference type="EMBL" id="QDH83627.1"/>
    </source>
</evidence>
<keyword evidence="2" id="KW-1185">Reference proteome</keyword>
<name>A0A514CT17_9CAUD</name>
<proteinExistence type="predicted"/>
<evidence type="ECO:0000313" key="2">
    <source>
        <dbReference type="Proteomes" id="UP000320799"/>
    </source>
</evidence>
<dbReference type="EMBL" id="MN094788">
    <property type="protein sequence ID" value="QDH83627.1"/>
    <property type="molecule type" value="Genomic_DNA"/>
</dbReference>